<dbReference type="InterPro" id="IPR036388">
    <property type="entry name" value="WH-like_DNA-bd_sf"/>
</dbReference>
<gene>
    <name evidence="3" type="ORF">CVO96_17360</name>
</gene>
<dbReference type="SUPFAM" id="SSF52540">
    <property type="entry name" value="P-loop containing nucleoside triphosphate hydrolases"/>
    <property type="match status" value="1"/>
</dbReference>
<dbReference type="Pfam" id="PF25872">
    <property type="entry name" value="HTH_77"/>
    <property type="match status" value="1"/>
</dbReference>
<dbReference type="PANTHER" id="PTHR47691">
    <property type="entry name" value="REGULATOR-RELATED"/>
    <property type="match status" value="1"/>
</dbReference>
<dbReference type="PRINTS" id="PR00038">
    <property type="entry name" value="HTHLUXR"/>
</dbReference>
<dbReference type="GO" id="GO:0006355">
    <property type="term" value="P:regulation of DNA-templated transcription"/>
    <property type="evidence" value="ECO:0007669"/>
    <property type="project" value="InterPro"/>
</dbReference>
<proteinExistence type="predicted"/>
<keyword evidence="1" id="KW-0802">TPR repeat</keyword>
<sequence length="724" mass="78818">MLIESAVARELGLRDSTSRDVLSRVLTRLEGAHLLLLLDNAEHLPQTAAFVCALLEGAQGVRVLVTSRVPLRLSREREFVLGALPVPRRDSPLREVQASASVQLFQQRARAVQRDFELRPDNAQAVAEICVRLDGLPLAIELAAARIRVLPPVTLLSHLHPALELLTGGPSDRPERQRSLRATLAWSEQLLTPEQRQLLWTLGVFVGGASLADFSAVAGLPEPLALDQLDLLARHSLIRMQPAPDGEERFDLLALIREFALERLVQEGKDHGVRQRHAHHFLEVALRADAELWGARQREALASLEREHSNLRAALGWALQHDPPLALDLVAALGNFWSVHGHFTEGRHWLERALGGEGSAASRVRALSAAGEIARMQGDHGQAERLLSASLTLAREQGDTSGMAAALNLLGVLAHNAARPDEARVLLSEALPLWEAGRRDLGRTSPLFNLGRLSLYWGEAHDAVEPLSRALDFWRGVGNTHGVAYALYSLGRALMELGDTARARQLLRESLDLRRAIGDERGIIASQTALGLNAVTSGEFEAAQPLLSEALTRSVRLGHRRNIAECLEDYAAYAARVGSAAQAVRWCAAAQHLRGMIGAPAAPLDERQVDATLRHARMSLSAAAYDRERRAGTLLGLDAAVQEAQALRAISTTGEPPGNAAFRLSPRELQMLHFLAQGRSNREIAQTLGLSEKTVARHVENVFGKLDVHSRASAVAIAIREGLA</sequence>
<keyword evidence="4" id="KW-1185">Reference proteome</keyword>
<name>A0A2K3UT60_9DEIO</name>
<evidence type="ECO:0000313" key="3">
    <source>
        <dbReference type="EMBL" id="PNY79723.1"/>
    </source>
</evidence>
<dbReference type="CDD" id="cd06170">
    <property type="entry name" value="LuxR_C_like"/>
    <property type="match status" value="1"/>
</dbReference>
<dbReference type="InterPro" id="IPR000792">
    <property type="entry name" value="Tscrpt_reg_LuxR_C"/>
</dbReference>
<evidence type="ECO:0000313" key="4">
    <source>
        <dbReference type="Proteomes" id="UP000236379"/>
    </source>
</evidence>
<dbReference type="Gene3D" id="1.25.40.10">
    <property type="entry name" value="Tetratricopeptide repeat domain"/>
    <property type="match status" value="1"/>
</dbReference>
<dbReference type="PANTHER" id="PTHR47691:SF3">
    <property type="entry name" value="HTH-TYPE TRANSCRIPTIONAL REGULATOR RV0890C-RELATED"/>
    <property type="match status" value="1"/>
</dbReference>
<organism evidence="3 4">
    <name type="scientific">Deinococcus koreensis</name>
    <dbReference type="NCBI Taxonomy" id="2054903"/>
    <lineage>
        <taxon>Bacteria</taxon>
        <taxon>Thermotogati</taxon>
        <taxon>Deinococcota</taxon>
        <taxon>Deinococci</taxon>
        <taxon>Deinococcales</taxon>
        <taxon>Deinococcaceae</taxon>
        <taxon>Deinococcus</taxon>
    </lineage>
</organism>
<dbReference type="InterPro" id="IPR011990">
    <property type="entry name" value="TPR-like_helical_dom_sf"/>
</dbReference>
<dbReference type="InterPro" id="IPR027417">
    <property type="entry name" value="P-loop_NTPase"/>
</dbReference>
<dbReference type="EMBL" id="PPPD01000002">
    <property type="protein sequence ID" value="PNY79723.1"/>
    <property type="molecule type" value="Genomic_DNA"/>
</dbReference>
<dbReference type="InterPro" id="IPR019734">
    <property type="entry name" value="TPR_rpt"/>
</dbReference>
<accession>A0A2K3UT60</accession>
<dbReference type="Proteomes" id="UP000236379">
    <property type="component" value="Unassembled WGS sequence"/>
</dbReference>
<dbReference type="AlphaFoldDB" id="A0A2K3UT60"/>
<dbReference type="Gene3D" id="1.10.10.10">
    <property type="entry name" value="Winged helix-like DNA-binding domain superfamily/Winged helix DNA-binding domain"/>
    <property type="match status" value="1"/>
</dbReference>
<reference evidence="3 4" key="1">
    <citation type="submission" date="2018-01" db="EMBL/GenBank/DDBJ databases">
        <title>Deinococcus koreensis sp. nov., a radiation-resistant bacterium isolated from river water.</title>
        <authorList>
            <person name="Choi A."/>
        </authorList>
    </citation>
    <scope>NUCLEOTIDE SEQUENCE [LARGE SCALE GENOMIC DNA]</scope>
    <source>
        <strain evidence="3 4">SJW1-2</strain>
    </source>
</reference>
<comment type="caution">
    <text evidence="3">The sequence shown here is derived from an EMBL/GenBank/DDBJ whole genome shotgun (WGS) entry which is preliminary data.</text>
</comment>
<dbReference type="InterPro" id="IPR058852">
    <property type="entry name" value="HTH_77"/>
</dbReference>
<evidence type="ECO:0000256" key="1">
    <source>
        <dbReference type="PROSITE-ProRule" id="PRU00339"/>
    </source>
</evidence>
<dbReference type="SMART" id="SM00028">
    <property type="entry name" value="TPR"/>
    <property type="match status" value="4"/>
</dbReference>
<protein>
    <recommendedName>
        <fullName evidence="2">HTH luxR-type domain-containing protein</fullName>
    </recommendedName>
</protein>
<dbReference type="PROSITE" id="PS00622">
    <property type="entry name" value="HTH_LUXR_1"/>
    <property type="match status" value="1"/>
</dbReference>
<evidence type="ECO:0000259" key="2">
    <source>
        <dbReference type="PROSITE" id="PS50043"/>
    </source>
</evidence>
<feature type="repeat" description="TPR" evidence="1">
    <location>
        <begin position="484"/>
        <end position="517"/>
    </location>
</feature>
<dbReference type="SMART" id="SM00421">
    <property type="entry name" value="HTH_LUXR"/>
    <property type="match status" value="1"/>
</dbReference>
<dbReference type="SUPFAM" id="SSF46894">
    <property type="entry name" value="C-terminal effector domain of the bipartite response regulators"/>
    <property type="match status" value="1"/>
</dbReference>
<feature type="domain" description="HTH luxR-type" evidence="2">
    <location>
        <begin position="657"/>
        <end position="722"/>
    </location>
</feature>
<dbReference type="InterPro" id="IPR016032">
    <property type="entry name" value="Sig_transdc_resp-reg_C-effctor"/>
</dbReference>
<dbReference type="PROSITE" id="PS50043">
    <property type="entry name" value="HTH_LUXR_2"/>
    <property type="match status" value="1"/>
</dbReference>
<dbReference type="SUPFAM" id="SSF48452">
    <property type="entry name" value="TPR-like"/>
    <property type="match status" value="1"/>
</dbReference>
<dbReference type="GO" id="GO:0003677">
    <property type="term" value="F:DNA binding"/>
    <property type="evidence" value="ECO:0007669"/>
    <property type="project" value="InterPro"/>
</dbReference>
<dbReference type="Pfam" id="PF00196">
    <property type="entry name" value="GerE"/>
    <property type="match status" value="1"/>
</dbReference>
<dbReference type="Pfam" id="PF13424">
    <property type="entry name" value="TPR_12"/>
    <property type="match status" value="2"/>
</dbReference>
<dbReference type="PROSITE" id="PS50005">
    <property type="entry name" value="TPR"/>
    <property type="match status" value="1"/>
</dbReference>